<accession>A0ABD1ZQX6</accession>
<comment type="caution">
    <text evidence="2">The sequence shown here is derived from an EMBL/GenBank/DDBJ whole genome shotgun (WGS) entry which is preliminary data.</text>
</comment>
<proteinExistence type="predicted"/>
<name>A0ABD1ZQX6_9MARC</name>
<sequence>MATAMEELCRLTLFDREAELMPESRPAWQQSMELCKKFVRYPGPKPNDLHLIHFWFLEHYGILPFYLQMQSEGIPAKVFFSIVSICRYVSVADKTEHLELQGLTGQRLVVSPEVIQEAFGISREVAQDEEVGATWPNLVTLKFAEVEELGEYVRKFSEGTTDAVVIVSWAPTLMQIIKHNRALLFNSSLNCAEPWEVYEECSGSYEQSDVLRAVHSRKAVSKDTLPRLLRLKPEARVENMPPEAPTQPQPRKR</sequence>
<evidence type="ECO:0000313" key="2">
    <source>
        <dbReference type="EMBL" id="KAL2653834.1"/>
    </source>
</evidence>
<dbReference type="AlphaFoldDB" id="A0ABD1ZQX6"/>
<dbReference type="Proteomes" id="UP001605036">
    <property type="component" value="Unassembled WGS sequence"/>
</dbReference>
<gene>
    <name evidence="2" type="ORF">R1flu_021962</name>
</gene>
<keyword evidence="3" id="KW-1185">Reference proteome</keyword>
<protein>
    <submittedName>
        <fullName evidence="2">Uncharacterized protein</fullName>
    </submittedName>
</protein>
<reference evidence="2 3" key="1">
    <citation type="submission" date="2024-09" db="EMBL/GenBank/DDBJ databases">
        <title>Chromosome-scale assembly of Riccia fluitans.</title>
        <authorList>
            <person name="Paukszto L."/>
            <person name="Sawicki J."/>
            <person name="Karawczyk K."/>
            <person name="Piernik-Szablinska J."/>
            <person name="Szczecinska M."/>
            <person name="Mazdziarz M."/>
        </authorList>
    </citation>
    <scope>NUCLEOTIDE SEQUENCE [LARGE SCALE GENOMIC DNA]</scope>
    <source>
        <strain evidence="2">Rf_01</strain>
        <tissue evidence="2">Aerial parts of the thallus</tissue>
    </source>
</reference>
<organism evidence="2 3">
    <name type="scientific">Riccia fluitans</name>
    <dbReference type="NCBI Taxonomy" id="41844"/>
    <lineage>
        <taxon>Eukaryota</taxon>
        <taxon>Viridiplantae</taxon>
        <taxon>Streptophyta</taxon>
        <taxon>Embryophyta</taxon>
        <taxon>Marchantiophyta</taxon>
        <taxon>Marchantiopsida</taxon>
        <taxon>Marchantiidae</taxon>
        <taxon>Marchantiales</taxon>
        <taxon>Ricciaceae</taxon>
        <taxon>Riccia</taxon>
    </lineage>
</organism>
<evidence type="ECO:0000256" key="1">
    <source>
        <dbReference type="SAM" id="MobiDB-lite"/>
    </source>
</evidence>
<feature type="compositionally biased region" description="Pro residues" evidence="1">
    <location>
        <begin position="242"/>
        <end position="253"/>
    </location>
</feature>
<dbReference type="EMBL" id="JBHFFA010000001">
    <property type="protein sequence ID" value="KAL2653834.1"/>
    <property type="molecule type" value="Genomic_DNA"/>
</dbReference>
<evidence type="ECO:0000313" key="3">
    <source>
        <dbReference type="Proteomes" id="UP001605036"/>
    </source>
</evidence>
<feature type="region of interest" description="Disordered" evidence="1">
    <location>
        <begin position="231"/>
        <end position="253"/>
    </location>
</feature>